<evidence type="ECO:0000256" key="15">
    <source>
        <dbReference type="PROSITE-ProRule" id="PRU10144"/>
    </source>
</evidence>
<dbReference type="InterPro" id="IPR012910">
    <property type="entry name" value="Plug_dom"/>
</dbReference>
<organism evidence="18 19">
    <name type="scientific">Pseudomonas schmalbachii</name>
    <dbReference type="NCBI Taxonomy" id="2816993"/>
    <lineage>
        <taxon>Bacteria</taxon>
        <taxon>Pseudomonadati</taxon>
        <taxon>Pseudomonadota</taxon>
        <taxon>Gammaproteobacteria</taxon>
        <taxon>Pseudomonadales</taxon>
        <taxon>Pseudomonadaceae</taxon>
        <taxon>Pseudomonas</taxon>
    </lineage>
</organism>
<gene>
    <name evidence="18" type="ORF">JFY56_23305</name>
</gene>
<evidence type="ECO:0000256" key="5">
    <source>
        <dbReference type="ARBA" id="ARBA00022496"/>
    </source>
</evidence>
<comment type="caution">
    <text evidence="18">The sequence shown here is derived from an EMBL/GenBank/DDBJ whole genome shotgun (WGS) entry which is preliminary data.</text>
</comment>
<dbReference type="NCBIfam" id="TIGR01783">
    <property type="entry name" value="TonB-siderophor"/>
    <property type="match status" value="1"/>
</dbReference>
<dbReference type="PROSITE" id="PS52016">
    <property type="entry name" value="TONB_DEPENDENT_REC_3"/>
    <property type="match status" value="1"/>
</dbReference>
<feature type="short sequence motif" description="TonB C-terminal box" evidence="15">
    <location>
        <begin position="802"/>
        <end position="819"/>
    </location>
</feature>
<keyword evidence="4 14" id="KW-1134">Transmembrane beta strand</keyword>
<evidence type="ECO:0000256" key="3">
    <source>
        <dbReference type="ARBA" id="ARBA00022448"/>
    </source>
</evidence>
<keyword evidence="13 14" id="KW-0998">Cell outer membrane</keyword>
<keyword evidence="9" id="KW-0406">Ion transport</keyword>
<evidence type="ECO:0000256" key="16">
    <source>
        <dbReference type="RuleBase" id="RU003357"/>
    </source>
</evidence>
<dbReference type="SMART" id="SM00965">
    <property type="entry name" value="STN"/>
    <property type="match status" value="1"/>
</dbReference>
<sequence length="819" mass="88639">MRTLSATPLSSAIGAVLLGLSLSASMLPLAVQAREATGLGQVRSWSIPAGELAAVLDIYARQSGVSLSYEAAAVAGKRSAGVSGSYDNRQALDILLSGSGLEVLPQTANSFLLAPKRDSAEVLELSATDITGQRLGEVTEGSGSYTTGLISIGKTPQSLRRTPQSVTVLTEQRLQDQNLTNLTQVLEQTPGIAVNYTDSERVNYYSRGYAIDAVQFDGATVAQSTGNGNFIQPDSALLDHVEVLRGASGMLRGSGNPSGTVNLVRKRPTREAHGSVSATAGRWDAQRYVADISGPLAADGAIRGRMIAVHDDRDLFQDGRSERKSVLYSVLSADLGDSTTLTGGLEYTDLDATGAWGGLPADFDGSPLGLSRDTFLGADWARWDRSNFQMFGDLEHLFDNDWRLKLSASRTRFAYNDRGFYQTFISRASTTNPYLMNMSVTRSDGGSKTAHTNLGAVLDGPFSLLGREHHLTVGAERIKVDSTALQTNFLNNVLTNVDVRNWDPSNIPLPFFTVPNSSTDTVTTQNAVYGSWNISLADPLTAIVGARLNWFDFEQNTTATGDYSVDREVVPYAALIYDLTEQISAYASYSEIFSPQAAYDSSGSLLDPLTGEVYELGLKGEFYEGRLNSSIAVFRTNQVGKALDDPDATGGVQSCPPYYPTGYCKTASGKTRSEGVEIELSGEVLPDWQVGGGYTYTTTEYLKDTLSNTGNPLRTGDPEHMFKLFTSYRLPGAYSAWTVGGGVQAQSDIYERSGAAEARQGGYAVYNAMLGYRVDEHYSLQLNASNLFDRHYYRQVRPTATGYYWGEPRNIALTLRGEF</sequence>
<keyword evidence="6 14" id="KW-0812">Transmembrane</keyword>
<dbReference type="Pfam" id="PF07715">
    <property type="entry name" value="Plug"/>
    <property type="match status" value="1"/>
</dbReference>
<dbReference type="PANTHER" id="PTHR32552">
    <property type="entry name" value="FERRICHROME IRON RECEPTOR-RELATED"/>
    <property type="match status" value="1"/>
</dbReference>
<evidence type="ECO:0000256" key="13">
    <source>
        <dbReference type="ARBA" id="ARBA00023237"/>
    </source>
</evidence>
<dbReference type="PANTHER" id="PTHR32552:SF74">
    <property type="entry name" value="HYDROXAMATE SIDEROPHORE RECEPTOR FHUE"/>
    <property type="match status" value="1"/>
</dbReference>
<keyword evidence="11 14" id="KW-0472">Membrane</keyword>
<evidence type="ECO:0000256" key="1">
    <source>
        <dbReference type="ARBA" id="ARBA00004571"/>
    </source>
</evidence>
<feature type="domain" description="Secretin/TonB short N-terminal" evidence="17">
    <location>
        <begin position="65"/>
        <end position="116"/>
    </location>
</feature>
<evidence type="ECO:0000313" key="18">
    <source>
        <dbReference type="EMBL" id="MBO3278157.1"/>
    </source>
</evidence>
<dbReference type="Pfam" id="PF00593">
    <property type="entry name" value="TonB_dep_Rec_b-barrel"/>
    <property type="match status" value="1"/>
</dbReference>
<name>A0ABS3TWW6_9PSED</name>
<proteinExistence type="inferred from homology"/>
<dbReference type="SUPFAM" id="SSF56935">
    <property type="entry name" value="Porins"/>
    <property type="match status" value="1"/>
</dbReference>
<reference evidence="18 19" key="1">
    <citation type="submission" date="2020-12" db="EMBL/GenBank/DDBJ databases">
        <title>Pseudomonas schmalbachii sp. nov. isolated from millipede gut.</title>
        <authorList>
            <person name="Shelomi M."/>
        </authorList>
    </citation>
    <scope>NUCLEOTIDE SEQUENCE [LARGE SCALE GENOMIC DNA]</scope>
    <source>
        <strain evidence="18 19">Milli4</strain>
    </source>
</reference>
<evidence type="ECO:0000256" key="9">
    <source>
        <dbReference type="ARBA" id="ARBA00023065"/>
    </source>
</evidence>
<evidence type="ECO:0000256" key="12">
    <source>
        <dbReference type="ARBA" id="ARBA00023170"/>
    </source>
</evidence>
<dbReference type="Gene3D" id="2.170.130.10">
    <property type="entry name" value="TonB-dependent receptor, plug domain"/>
    <property type="match status" value="1"/>
</dbReference>
<dbReference type="Gene3D" id="3.55.50.30">
    <property type="match status" value="1"/>
</dbReference>
<keyword evidence="3 14" id="KW-0813">Transport</keyword>
<keyword evidence="5" id="KW-0410">Iron transport</keyword>
<evidence type="ECO:0000256" key="7">
    <source>
        <dbReference type="ARBA" id="ARBA00022729"/>
    </source>
</evidence>
<keyword evidence="12 18" id="KW-0675">Receptor</keyword>
<keyword evidence="8" id="KW-0408">Iron</keyword>
<dbReference type="PROSITE" id="PS01156">
    <property type="entry name" value="TONB_DEPENDENT_REC_2"/>
    <property type="match status" value="1"/>
</dbReference>
<evidence type="ECO:0000259" key="17">
    <source>
        <dbReference type="SMART" id="SM00965"/>
    </source>
</evidence>
<dbReference type="RefSeq" id="WP_208316658.1">
    <property type="nucleotide sequence ID" value="NZ_JAELYA010000012.1"/>
</dbReference>
<evidence type="ECO:0000256" key="4">
    <source>
        <dbReference type="ARBA" id="ARBA00022452"/>
    </source>
</evidence>
<dbReference type="InterPro" id="IPR039426">
    <property type="entry name" value="TonB-dep_rcpt-like"/>
</dbReference>
<dbReference type="InterPro" id="IPR011662">
    <property type="entry name" value="Secretin/TonB_short_N"/>
</dbReference>
<evidence type="ECO:0000256" key="11">
    <source>
        <dbReference type="ARBA" id="ARBA00023136"/>
    </source>
</evidence>
<evidence type="ECO:0000256" key="6">
    <source>
        <dbReference type="ARBA" id="ARBA00022692"/>
    </source>
</evidence>
<evidence type="ECO:0000256" key="8">
    <source>
        <dbReference type="ARBA" id="ARBA00023004"/>
    </source>
</evidence>
<dbReference type="Proteomes" id="UP000669060">
    <property type="component" value="Unassembled WGS sequence"/>
</dbReference>
<evidence type="ECO:0000256" key="10">
    <source>
        <dbReference type="ARBA" id="ARBA00023077"/>
    </source>
</evidence>
<evidence type="ECO:0000313" key="19">
    <source>
        <dbReference type="Proteomes" id="UP000669060"/>
    </source>
</evidence>
<dbReference type="InterPro" id="IPR036942">
    <property type="entry name" value="Beta-barrel_TonB_sf"/>
</dbReference>
<dbReference type="Gene3D" id="2.40.170.20">
    <property type="entry name" value="TonB-dependent receptor, beta-barrel domain"/>
    <property type="match status" value="1"/>
</dbReference>
<dbReference type="EMBL" id="JAELYA010000012">
    <property type="protein sequence ID" value="MBO3278157.1"/>
    <property type="molecule type" value="Genomic_DNA"/>
</dbReference>
<dbReference type="InterPro" id="IPR010105">
    <property type="entry name" value="TonB_sidphr_rcpt"/>
</dbReference>
<keyword evidence="10 16" id="KW-0798">TonB box</keyword>
<dbReference type="CDD" id="cd01347">
    <property type="entry name" value="ligand_gated_channel"/>
    <property type="match status" value="1"/>
</dbReference>
<comment type="subcellular location">
    <subcellularLocation>
        <location evidence="1 14">Cell outer membrane</location>
        <topology evidence="1 14">Multi-pass membrane protein</topology>
    </subcellularLocation>
</comment>
<keyword evidence="19" id="KW-1185">Reference proteome</keyword>
<keyword evidence="7" id="KW-0732">Signal</keyword>
<dbReference type="InterPro" id="IPR010917">
    <property type="entry name" value="TonB_rcpt_CS"/>
</dbReference>
<dbReference type="InterPro" id="IPR000531">
    <property type="entry name" value="Beta-barrel_TonB"/>
</dbReference>
<protein>
    <submittedName>
        <fullName evidence="18">TonB-dependent siderophore receptor</fullName>
    </submittedName>
</protein>
<comment type="similarity">
    <text evidence="2 14 16">Belongs to the TonB-dependent receptor family.</text>
</comment>
<dbReference type="InterPro" id="IPR037066">
    <property type="entry name" value="Plug_dom_sf"/>
</dbReference>
<accession>A0ABS3TWW6</accession>
<evidence type="ECO:0000256" key="2">
    <source>
        <dbReference type="ARBA" id="ARBA00009810"/>
    </source>
</evidence>
<evidence type="ECO:0000256" key="14">
    <source>
        <dbReference type="PROSITE-ProRule" id="PRU01360"/>
    </source>
</evidence>